<dbReference type="AlphaFoldDB" id="A0A7R9J703"/>
<protein>
    <submittedName>
        <fullName evidence="1">(California timema) hypothetical protein</fullName>
    </submittedName>
</protein>
<evidence type="ECO:0000313" key="1">
    <source>
        <dbReference type="EMBL" id="CAD7573864.1"/>
    </source>
</evidence>
<reference evidence="1" key="1">
    <citation type="submission" date="2020-11" db="EMBL/GenBank/DDBJ databases">
        <authorList>
            <person name="Tran Van P."/>
        </authorList>
    </citation>
    <scope>NUCLEOTIDE SEQUENCE</scope>
</reference>
<name>A0A7R9J703_TIMCA</name>
<organism evidence="1">
    <name type="scientific">Timema californicum</name>
    <name type="common">California timema</name>
    <name type="synonym">Walking stick</name>
    <dbReference type="NCBI Taxonomy" id="61474"/>
    <lineage>
        <taxon>Eukaryota</taxon>
        <taxon>Metazoa</taxon>
        <taxon>Ecdysozoa</taxon>
        <taxon>Arthropoda</taxon>
        <taxon>Hexapoda</taxon>
        <taxon>Insecta</taxon>
        <taxon>Pterygota</taxon>
        <taxon>Neoptera</taxon>
        <taxon>Polyneoptera</taxon>
        <taxon>Phasmatodea</taxon>
        <taxon>Timematodea</taxon>
        <taxon>Timematoidea</taxon>
        <taxon>Timematidae</taxon>
        <taxon>Timema</taxon>
    </lineage>
</organism>
<accession>A0A7R9J703</accession>
<gene>
    <name evidence="1" type="ORF">TCMB3V08_LOCUS6489</name>
</gene>
<proteinExistence type="predicted"/>
<dbReference type="EMBL" id="OE181909">
    <property type="protein sequence ID" value="CAD7573864.1"/>
    <property type="molecule type" value="Genomic_DNA"/>
</dbReference>
<sequence length="457" mass="51662">MGASTNELALQSSQEMCLHLRTGREKSNLVKIPHHYTQLGFEPGSRPNGTRVKDPFPPCCEVARQEDVITKRCGSQGIFRDLRSSPPPFNPLLNHVTRAGHKRRVWRNRLISNGDQKDVKQNLVGKLTKRQALPDGFFSNWRSRTEVHIPSRCIEFGSPPPSLHANASWNSKVVWNPNAARHLKVARMSNASRHPKVAWHPKVARHPNAARHLKVAWRPKASRNPKAARHLKVAWHPKATWNPKAARHLKVAWRPKASRNPKFLRSVGQLTQREGGIDVHLLAERSHHLLSVVTVRENTRGGNQTVDRWTAEMAMQLIAVTHSRPDTDSISIGPWSVVHGPYSVFRGPWYLVRSPYSVVHDTWSVVRRRQEIDATDSYSSEQGINSKMFVCDMFDASDQGPDDDADDVSKHVVETDLMLQYKRSGFPAIDSKVSGSIPNASRFYVKQWVQNGVISES</sequence>